<gene>
    <name evidence="2" type="ORF">H7I73_24175</name>
</gene>
<evidence type="ECO:0000313" key="2">
    <source>
        <dbReference type="EMBL" id="MBC2622741.1"/>
    </source>
</evidence>
<dbReference type="EMBL" id="JACLAG010000010">
    <property type="protein sequence ID" value="MBC2622741.1"/>
    <property type="molecule type" value="Genomic_DNA"/>
</dbReference>
<accession>A0A7X1EJU3</accession>
<protein>
    <submittedName>
        <fullName evidence="2">Phage tail protein</fullName>
    </submittedName>
</protein>
<evidence type="ECO:0000256" key="1">
    <source>
        <dbReference type="SAM" id="Coils"/>
    </source>
</evidence>
<dbReference type="AlphaFoldDB" id="A0A7X1EJU3"/>
<sequence>MPSTGFEKKENGRYATHGLSATDFLKVFNKIRKGQRASRRGAHRTLTPAGLRNKSVDEILKLGKKKDGTFFTPEDLKQFIEKRAGHRTKFSSDQAGITYAQLVAMSTQIDVKRANNKVDDGTGIKSALFIRIRHNIADVKVTASDASVDDNHLVRVRFEEWDRYVEDVGDEKVSLATLAKNLAKGRVSFDCDCGRHQYWFRYMATAGNYALKPPAEYAFPKIRNPDLVGAACKHVLHVMTRFQSSTWQRQLGTQMKKAAEQVAFGDDKKRTTKVFTDKELKALARNRSDQTDQTKIRREFEKYQAAQRGLAKVQRTEKDKIDRLRKQASTARNSLKRKAAELKTARAENALLKKQQEAMKAQLQEQLKLKKQGFIQAMKITGMTDQQAETAFKKWLASQQGKQ</sequence>
<evidence type="ECO:0000313" key="3">
    <source>
        <dbReference type="Proteomes" id="UP000548504"/>
    </source>
</evidence>
<reference evidence="2 3" key="1">
    <citation type="submission" date="2020-08" db="EMBL/GenBank/DDBJ databases">
        <title>Emergence and comparative genomics analysis of Citrobacter in Fennec fox imported from North Africa to China.</title>
        <authorList>
            <person name="Zheng B."/>
        </authorList>
    </citation>
    <scope>NUCLEOTIDE SEQUENCE [LARGE SCALE GENOMIC DNA]</scope>
    <source>
        <strain evidence="2 3">FF141</strain>
    </source>
</reference>
<dbReference type="Proteomes" id="UP000548504">
    <property type="component" value="Unassembled WGS sequence"/>
</dbReference>
<keyword evidence="1" id="KW-0175">Coiled coil</keyword>
<name>A0A7X1EJU3_9ENTR</name>
<comment type="caution">
    <text evidence="2">The sequence shown here is derived from an EMBL/GenBank/DDBJ whole genome shotgun (WGS) entry which is preliminary data.</text>
</comment>
<feature type="coiled-coil region" evidence="1">
    <location>
        <begin position="321"/>
        <end position="373"/>
    </location>
</feature>
<dbReference type="RefSeq" id="WP_071667170.1">
    <property type="nucleotide sequence ID" value="NZ_JACLAG010000010.1"/>
</dbReference>
<proteinExistence type="predicted"/>
<organism evidence="2 3">
    <name type="scientific">Citrobacter cronae</name>
    <dbReference type="NCBI Taxonomy" id="1748967"/>
    <lineage>
        <taxon>Bacteria</taxon>
        <taxon>Pseudomonadati</taxon>
        <taxon>Pseudomonadota</taxon>
        <taxon>Gammaproteobacteria</taxon>
        <taxon>Enterobacterales</taxon>
        <taxon>Enterobacteriaceae</taxon>
        <taxon>Citrobacter</taxon>
        <taxon>Citrobacter freundii complex</taxon>
    </lineage>
</organism>